<dbReference type="RefSeq" id="WP_072994561.1">
    <property type="nucleotide sequence ID" value="NZ_FQYU01000006.1"/>
</dbReference>
<dbReference type="OrthoDB" id="1144986at2"/>
<feature type="region of interest" description="Disordered" evidence="1">
    <location>
        <begin position="173"/>
        <end position="235"/>
    </location>
</feature>
<gene>
    <name evidence="2" type="ORF">SAMN04488513_10613</name>
</gene>
<organism evidence="2 3">
    <name type="scientific">Pseudozobellia thermophila</name>
    <dbReference type="NCBI Taxonomy" id="192903"/>
    <lineage>
        <taxon>Bacteria</taxon>
        <taxon>Pseudomonadati</taxon>
        <taxon>Bacteroidota</taxon>
        <taxon>Flavobacteriia</taxon>
        <taxon>Flavobacteriales</taxon>
        <taxon>Flavobacteriaceae</taxon>
        <taxon>Pseudozobellia</taxon>
    </lineage>
</organism>
<dbReference type="STRING" id="192903.SAMN04488513_10613"/>
<name>A0A1M6KCF6_9FLAO</name>
<dbReference type="AlphaFoldDB" id="A0A1M6KCF6"/>
<proteinExistence type="predicted"/>
<dbReference type="Proteomes" id="UP000184543">
    <property type="component" value="Unassembled WGS sequence"/>
</dbReference>
<evidence type="ECO:0000256" key="1">
    <source>
        <dbReference type="SAM" id="MobiDB-lite"/>
    </source>
</evidence>
<feature type="compositionally biased region" description="Basic and acidic residues" evidence="1">
    <location>
        <begin position="188"/>
        <end position="198"/>
    </location>
</feature>
<keyword evidence="3" id="KW-1185">Reference proteome</keyword>
<dbReference type="EMBL" id="FQYU01000006">
    <property type="protein sequence ID" value="SHJ56663.1"/>
    <property type="molecule type" value="Genomic_DNA"/>
</dbReference>
<evidence type="ECO:0000313" key="2">
    <source>
        <dbReference type="EMBL" id="SHJ56663.1"/>
    </source>
</evidence>
<evidence type="ECO:0000313" key="3">
    <source>
        <dbReference type="Proteomes" id="UP000184543"/>
    </source>
</evidence>
<protein>
    <submittedName>
        <fullName evidence="2">Uncharacterized protein</fullName>
    </submittedName>
</protein>
<reference evidence="3" key="1">
    <citation type="submission" date="2016-11" db="EMBL/GenBank/DDBJ databases">
        <authorList>
            <person name="Varghese N."/>
            <person name="Submissions S."/>
        </authorList>
    </citation>
    <scope>NUCLEOTIDE SEQUENCE [LARGE SCALE GENOMIC DNA]</scope>
    <source>
        <strain evidence="3">DSM 19858</strain>
    </source>
</reference>
<sequence>MGKNGFRLFVVVCFVQLVNAEPIVLDTVSGVYEGMSYRLMEDDDDLVLTLVTSDKATVRRLLRMGTVFYFDVKGKKNKSVYVRYPLPGKRPEMAERPLPDEEGPDLTQLLANLPQEGEYGAHGETELFHPMLNSLGIEIVIEATTVEKGATSEEGLLYRLRIPKGRIAIDPGTDLSRLSVGVGSNPRQEGEKAEKPVDGKPSMGRGGGRRGGSRGGGRAGAMSPRNAVGPKERPVVDPIDFWFDAHLEQD</sequence>
<accession>A0A1M6KCF6</accession>